<dbReference type="EMBL" id="CP034328">
    <property type="protein sequence ID" value="AZL59769.1"/>
    <property type="molecule type" value="Genomic_DNA"/>
</dbReference>
<dbReference type="Proteomes" id="UP000282002">
    <property type="component" value="Chromosome"/>
</dbReference>
<reference evidence="1 2" key="1">
    <citation type="submission" date="2018-12" db="EMBL/GenBank/DDBJ databases">
        <title>Complete genome sequencing of Tabrizicola sp. K13M18.</title>
        <authorList>
            <person name="Bae J.-W."/>
        </authorList>
    </citation>
    <scope>NUCLEOTIDE SEQUENCE [LARGE SCALE GENOMIC DNA]</scope>
    <source>
        <strain evidence="1 2">K13M18</strain>
    </source>
</reference>
<evidence type="ECO:0000313" key="1">
    <source>
        <dbReference type="EMBL" id="AZL59769.1"/>
    </source>
</evidence>
<dbReference type="KEGG" id="taw:EI545_13550"/>
<name>A0A3S8U8C3_9RHOB</name>
<organism evidence="1 2">
    <name type="scientific">Tabrizicola piscis</name>
    <dbReference type="NCBI Taxonomy" id="2494374"/>
    <lineage>
        <taxon>Bacteria</taxon>
        <taxon>Pseudomonadati</taxon>
        <taxon>Pseudomonadota</taxon>
        <taxon>Alphaproteobacteria</taxon>
        <taxon>Rhodobacterales</taxon>
        <taxon>Paracoccaceae</taxon>
        <taxon>Tabrizicola</taxon>
    </lineage>
</organism>
<protein>
    <submittedName>
        <fullName evidence="1">Uncharacterized protein</fullName>
    </submittedName>
</protein>
<proteinExistence type="predicted"/>
<sequence>MQSRETRHGFQAACAGLRPLGFAALGAGVQGGAGWQCLRCLWLPPAGVFGKEQVQDPRIPAVGAIWQDDS</sequence>
<dbReference type="AlphaFoldDB" id="A0A3S8U8C3"/>
<accession>A0A3S8U8C3</accession>
<gene>
    <name evidence="1" type="ORF">EI545_13550</name>
</gene>
<evidence type="ECO:0000313" key="2">
    <source>
        <dbReference type="Proteomes" id="UP000282002"/>
    </source>
</evidence>
<dbReference type="RefSeq" id="WP_125325964.1">
    <property type="nucleotide sequence ID" value="NZ_CP034328.1"/>
</dbReference>
<keyword evidence="2" id="KW-1185">Reference proteome</keyword>